<dbReference type="Gene3D" id="3.40.50.1240">
    <property type="entry name" value="Phosphoglycerate mutase-like"/>
    <property type="match status" value="1"/>
</dbReference>
<sequence length="178" mass="20210">MLHLYLVRHTSVAAPAGTCYGQTDVALADTFAQEAEAVNDMLQGISFDAVYSSPLSRCTRLAEYCGFADCTTDARLMEMHFGDWENRQWDDIADPHLQRWFDAWATERATNGESFVDVCHRASDFMESLSWDGKEVRMLLFIHAGFIRALWVELGHYTPEEAFAKQVNYGALEIITIK</sequence>
<dbReference type="Pfam" id="PF00300">
    <property type="entry name" value="His_Phos_1"/>
    <property type="match status" value="1"/>
</dbReference>
<dbReference type="OrthoDB" id="9782128at2"/>
<gene>
    <name evidence="2" type="ORF">CLV25_11496</name>
</gene>
<dbReference type="GO" id="GO:0043755">
    <property type="term" value="F:alpha-ribazole phosphatase activity"/>
    <property type="evidence" value="ECO:0007669"/>
    <property type="project" value="UniProtKB-UniRule"/>
</dbReference>
<evidence type="ECO:0000256" key="1">
    <source>
        <dbReference type="NCBIfam" id="TIGR03162"/>
    </source>
</evidence>
<keyword evidence="3" id="KW-1185">Reference proteome</keyword>
<dbReference type="InterPro" id="IPR029033">
    <property type="entry name" value="His_PPase_superfam"/>
</dbReference>
<organism evidence="2 3">
    <name type="scientific">Acetobacteroides hydrogenigenes</name>
    <dbReference type="NCBI Taxonomy" id="979970"/>
    <lineage>
        <taxon>Bacteria</taxon>
        <taxon>Pseudomonadati</taxon>
        <taxon>Bacteroidota</taxon>
        <taxon>Bacteroidia</taxon>
        <taxon>Bacteroidales</taxon>
        <taxon>Rikenellaceae</taxon>
        <taxon>Acetobacteroides</taxon>
    </lineage>
</organism>
<protein>
    <recommendedName>
        <fullName evidence="1">Alpha-ribazole phosphatase</fullName>
        <ecNumber evidence="1">3.1.3.73</ecNumber>
    </recommendedName>
</protein>
<dbReference type="CDD" id="cd07067">
    <property type="entry name" value="HP_PGM_like"/>
    <property type="match status" value="1"/>
</dbReference>
<dbReference type="RefSeq" id="WP_131840088.1">
    <property type="nucleotide sequence ID" value="NZ_SLWB01000014.1"/>
</dbReference>
<name>A0A4R2EIE7_9BACT</name>
<dbReference type="PANTHER" id="PTHR48100">
    <property type="entry name" value="BROAD-SPECIFICITY PHOSPHATASE YOR283W-RELATED"/>
    <property type="match status" value="1"/>
</dbReference>
<dbReference type="EC" id="3.1.3.73" evidence="1"/>
<dbReference type="SMART" id="SM00855">
    <property type="entry name" value="PGAM"/>
    <property type="match status" value="1"/>
</dbReference>
<evidence type="ECO:0000313" key="2">
    <source>
        <dbReference type="EMBL" id="TCN63939.1"/>
    </source>
</evidence>
<dbReference type="Proteomes" id="UP000294830">
    <property type="component" value="Unassembled WGS sequence"/>
</dbReference>
<accession>A0A4R2EIE7</accession>
<dbReference type="GO" id="GO:0005737">
    <property type="term" value="C:cytoplasm"/>
    <property type="evidence" value="ECO:0007669"/>
    <property type="project" value="TreeGrafter"/>
</dbReference>
<dbReference type="AlphaFoldDB" id="A0A4R2EIE7"/>
<comment type="caution">
    <text evidence="2">The sequence shown here is derived from an EMBL/GenBank/DDBJ whole genome shotgun (WGS) entry which is preliminary data.</text>
</comment>
<dbReference type="GO" id="GO:0009236">
    <property type="term" value="P:cobalamin biosynthetic process"/>
    <property type="evidence" value="ECO:0007669"/>
    <property type="project" value="UniProtKB-UniRule"/>
</dbReference>
<dbReference type="PANTHER" id="PTHR48100:SF59">
    <property type="entry name" value="ADENOSYLCOBALAMIN_ALPHA-RIBAZOLE PHOSPHATASE"/>
    <property type="match status" value="1"/>
</dbReference>
<dbReference type="SUPFAM" id="SSF53254">
    <property type="entry name" value="Phosphoglycerate mutase-like"/>
    <property type="match status" value="1"/>
</dbReference>
<reference evidence="2 3" key="1">
    <citation type="submission" date="2019-03" db="EMBL/GenBank/DDBJ databases">
        <title>Genomic Encyclopedia of Archaeal and Bacterial Type Strains, Phase II (KMG-II): from individual species to whole genera.</title>
        <authorList>
            <person name="Goeker M."/>
        </authorList>
    </citation>
    <scope>NUCLEOTIDE SEQUENCE [LARGE SCALE GENOMIC DNA]</scope>
    <source>
        <strain evidence="2 3">RL-C</strain>
    </source>
</reference>
<dbReference type="NCBIfam" id="TIGR03162">
    <property type="entry name" value="ribazole_cobC"/>
    <property type="match status" value="1"/>
</dbReference>
<dbReference type="EMBL" id="SLWB01000014">
    <property type="protein sequence ID" value="TCN63939.1"/>
    <property type="molecule type" value="Genomic_DNA"/>
</dbReference>
<proteinExistence type="predicted"/>
<evidence type="ECO:0000313" key="3">
    <source>
        <dbReference type="Proteomes" id="UP000294830"/>
    </source>
</evidence>
<dbReference type="InterPro" id="IPR017578">
    <property type="entry name" value="Ribazole_CobC"/>
</dbReference>
<dbReference type="InterPro" id="IPR050275">
    <property type="entry name" value="PGM_Phosphatase"/>
</dbReference>
<dbReference type="InterPro" id="IPR013078">
    <property type="entry name" value="His_Pase_superF_clade-1"/>
</dbReference>